<evidence type="ECO:0000256" key="1">
    <source>
        <dbReference type="SAM" id="MobiDB-lite"/>
    </source>
</evidence>
<feature type="compositionally biased region" description="Basic and acidic residues" evidence="1">
    <location>
        <begin position="107"/>
        <end position="125"/>
    </location>
</feature>
<evidence type="ECO:0000313" key="3">
    <source>
        <dbReference type="Proteomes" id="UP001381693"/>
    </source>
</evidence>
<accession>A0AAN9AFJ8</accession>
<sequence>ATKTKEEPPSEPASPETISRCILDTGHQRAGLEDEALLSMPPTDLIHTVIQPIREVSTPIPLDLSHREKATPLKTKPQVSGVTLFPGLTITPGRGEGGGGEAGPDTTQKEDNEEERATKKQKGEDAPLTPSPTPSPPENSFPRFHFGRGNSVNSVDKKKKPMSSSPEGGDSPLAHPHSQGRSRETEGVPKIIHISNQK</sequence>
<dbReference type="Proteomes" id="UP001381693">
    <property type="component" value="Unassembled WGS sequence"/>
</dbReference>
<feature type="region of interest" description="Disordered" evidence="1">
    <location>
        <begin position="1"/>
        <end position="21"/>
    </location>
</feature>
<evidence type="ECO:0000313" key="2">
    <source>
        <dbReference type="EMBL" id="KAK7083932.1"/>
    </source>
</evidence>
<organism evidence="2 3">
    <name type="scientific">Halocaridina rubra</name>
    <name type="common">Hawaiian red shrimp</name>
    <dbReference type="NCBI Taxonomy" id="373956"/>
    <lineage>
        <taxon>Eukaryota</taxon>
        <taxon>Metazoa</taxon>
        <taxon>Ecdysozoa</taxon>
        <taxon>Arthropoda</taxon>
        <taxon>Crustacea</taxon>
        <taxon>Multicrustacea</taxon>
        <taxon>Malacostraca</taxon>
        <taxon>Eumalacostraca</taxon>
        <taxon>Eucarida</taxon>
        <taxon>Decapoda</taxon>
        <taxon>Pleocyemata</taxon>
        <taxon>Caridea</taxon>
        <taxon>Atyoidea</taxon>
        <taxon>Atyidae</taxon>
        <taxon>Halocaridina</taxon>
    </lineage>
</organism>
<keyword evidence="3" id="KW-1185">Reference proteome</keyword>
<reference evidence="2 3" key="1">
    <citation type="submission" date="2023-11" db="EMBL/GenBank/DDBJ databases">
        <title>Halocaridina rubra genome assembly.</title>
        <authorList>
            <person name="Smith C."/>
        </authorList>
    </citation>
    <scope>NUCLEOTIDE SEQUENCE [LARGE SCALE GENOMIC DNA]</scope>
    <source>
        <strain evidence="2">EP-1</strain>
        <tissue evidence="2">Whole</tissue>
    </source>
</reference>
<feature type="region of interest" description="Disordered" evidence="1">
    <location>
        <begin position="68"/>
        <end position="198"/>
    </location>
</feature>
<feature type="compositionally biased region" description="Pro residues" evidence="1">
    <location>
        <begin position="129"/>
        <end position="139"/>
    </location>
</feature>
<gene>
    <name evidence="2" type="ORF">SK128_025654</name>
</gene>
<dbReference type="EMBL" id="JAXCGZ010002415">
    <property type="protein sequence ID" value="KAK7083932.1"/>
    <property type="molecule type" value="Genomic_DNA"/>
</dbReference>
<protein>
    <submittedName>
        <fullName evidence="2">Uncharacterized protein</fullName>
    </submittedName>
</protein>
<dbReference type="AlphaFoldDB" id="A0AAN9AFJ8"/>
<comment type="caution">
    <text evidence="2">The sequence shown here is derived from an EMBL/GenBank/DDBJ whole genome shotgun (WGS) entry which is preliminary data.</text>
</comment>
<name>A0AAN9AFJ8_HALRR</name>
<feature type="non-terminal residue" evidence="2">
    <location>
        <position position="1"/>
    </location>
</feature>
<proteinExistence type="predicted"/>